<keyword evidence="3" id="KW-0004">4Fe-4S</keyword>
<evidence type="ECO:0000256" key="3">
    <source>
        <dbReference type="ARBA" id="ARBA00022485"/>
    </source>
</evidence>
<keyword evidence="9" id="KW-0234">DNA repair</keyword>
<reference evidence="11 12" key="1">
    <citation type="submission" date="2021-03" db="EMBL/GenBank/DDBJ databases">
        <title>Sequencing the genomes of 1000 actinobacteria strains.</title>
        <authorList>
            <person name="Klenk H.-P."/>
        </authorList>
    </citation>
    <scope>NUCLEOTIDE SEQUENCE [LARGE SCALE GENOMIC DNA]</scope>
    <source>
        <strain evidence="11 12">DSM 44580</strain>
    </source>
</reference>
<evidence type="ECO:0000256" key="6">
    <source>
        <dbReference type="ARBA" id="ARBA00022801"/>
    </source>
</evidence>
<evidence type="ECO:0000256" key="9">
    <source>
        <dbReference type="ARBA" id="ARBA00023204"/>
    </source>
</evidence>
<evidence type="ECO:0000256" key="4">
    <source>
        <dbReference type="ARBA" id="ARBA00022723"/>
    </source>
</evidence>
<dbReference type="PANTHER" id="PTHR33693">
    <property type="entry name" value="TYPE-5 URACIL-DNA GLYCOSYLASE"/>
    <property type="match status" value="1"/>
</dbReference>
<dbReference type="GO" id="GO:0003887">
    <property type="term" value="F:DNA-directed DNA polymerase activity"/>
    <property type="evidence" value="ECO:0007669"/>
    <property type="project" value="UniProtKB-EC"/>
</dbReference>
<proteinExistence type="inferred from homology"/>
<dbReference type="RefSeq" id="WP_086789827.1">
    <property type="nucleotide sequence ID" value="NZ_JAGIOO010000001.1"/>
</dbReference>
<keyword evidence="11" id="KW-0548">Nucleotidyltransferase</keyword>
<dbReference type="NCBIfam" id="TIGR03914">
    <property type="entry name" value="UDG_fam_dom"/>
    <property type="match status" value="1"/>
</dbReference>
<keyword evidence="12" id="KW-1185">Reference proteome</keyword>
<dbReference type="CDD" id="cd10030">
    <property type="entry name" value="UDG-F4_TTUDGA_SPO1dp_like"/>
    <property type="match status" value="1"/>
</dbReference>
<dbReference type="InterPro" id="IPR036895">
    <property type="entry name" value="Uracil-DNA_glycosylase-like_sf"/>
</dbReference>
<dbReference type="PANTHER" id="PTHR33693:SF9">
    <property type="entry name" value="TYPE-4 URACIL-DNA GLYCOSYLASE"/>
    <property type="match status" value="1"/>
</dbReference>
<comment type="similarity">
    <text evidence="1">Belongs to the uracil-DNA glycosylase (UDG) superfamily. Type 4 (UDGa) family.</text>
</comment>
<evidence type="ECO:0000256" key="8">
    <source>
        <dbReference type="ARBA" id="ARBA00023014"/>
    </source>
</evidence>
<dbReference type="Pfam" id="PF03167">
    <property type="entry name" value="UDG"/>
    <property type="match status" value="1"/>
</dbReference>
<keyword evidence="6" id="KW-0378">Hydrolase</keyword>
<evidence type="ECO:0000313" key="11">
    <source>
        <dbReference type="EMBL" id="MBP2471612.1"/>
    </source>
</evidence>
<dbReference type="SMART" id="SM00986">
    <property type="entry name" value="UDG"/>
    <property type="match status" value="1"/>
</dbReference>
<keyword evidence="8" id="KW-0411">Iron-sulfur</keyword>
<evidence type="ECO:0000256" key="5">
    <source>
        <dbReference type="ARBA" id="ARBA00022763"/>
    </source>
</evidence>
<evidence type="ECO:0000259" key="10">
    <source>
        <dbReference type="SMART" id="SM00986"/>
    </source>
</evidence>
<evidence type="ECO:0000256" key="1">
    <source>
        <dbReference type="ARBA" id="ARBA00006521"/>
    </source>
</evidence>
<keyword evidence="11" id="KW-0808">Transferase</keyword>
<protein>
    <recommendedName>
        <fullName evidence="2">Type-4 uracil-DNA glycosylase</fullName>
    </recommendedName>
</protein>
<keyword evidence="7" id="KW-0408">Iron</keyword>
<sequence>MATHPGAEVPTGADLDTLRALVTDCRGCGLYRDATQAVFGDGPDRARVVFVGEQPGDEEDRKGEPFVGPAGRLLDRALADAGVDRAQVYVTNAVKHFKFKPAERGKRRVHQKPARSEVLACHPWLSAELAAVRPELVVCLGATAGQSLFGADFRITAHRGGLLDLPEEYGLAVPVLVTQHPSAVLRAPDRDAAYADLVEDLGRVPRALSGRSAPRRS</sequence>
<dbReference type="Proteomes" id="UP001519363">
    <property type="component" value="Unassembled WGS sequence"/>
</dbReference>
<dbReference type="InterPro" id="IPR005273">
    <property type="entry name" value="Ura-DNA_glyco_family4"/>
</dbReference>
<accession>A0ABS5A5T8</accession>
<keyword evidence="5" id="KW-0227">DNA damage</keyword>
<dbReference type="SMART" id="SM00987">
    <property type="entry name" value="UreE_C"/>
    <property type="match status" value="1"/>
</dbReference>
<dbReference type="Gene3D" id="3.40.470.10">
    <property type="entry name" value="Uracil-DNA glycosylase-like domain"/>
    <property type="match status" value="1"/>
</dbReference>
<evidence type="ECO:0000256" key="2">
    <source>
        <dbReference type="ARBA" id="ARBA00019403"/>
    </source>
</evidence>
<dbReference type="EMBL" id="JAGIOO010000001">
    <property type="protein sequence ID" value="MBP2471612.1"/>
    <property type="molecule type" value="Genomic_DNA"/>
</dbReference>
<feature type="domain" description="Uracil-DNA glycosylase-like" evidence="10">
    <location>
        <begin position="39"/>
        <end position="202"/>
    </location>
</feature>
<comment type="caution">
    <text evidence="11">The sequence shown here is derived from an EMBL/GenBank/DDBJ whole genome shotgun (WGS) entry which is preliminary data.</text>
</comment>
<evidence type="ECO:0000256" key="7">
    <source>
        <dbReference type="ARBA" id="ARBA00023004"/>
    </source>
</evidence>
<organism evidence="11 12">
    <name type="scientific">Crossiella equi</name>
    <dbReference type="NCBI Taxonomy" id="130796"/>
    <lineage>
        <taxon>Bacteria</taxon>
        <taxon>Bacillati</taxon>
        <taxon>Actinomycetota</taxon>
        <taxon>Actinomycetes</taxon>
        <taxon>Pseudonocardiales</taxon>
        <taxon>Pseudonocardiaceae</taxon>
        <taxon>Crossiella</taxon>
    </lineage>
</organism>
<dbReference type="InterPro" id="IPR051536">
    <property type="entry name" value="UDG_Type-4/5"/>
</dbReference>
<evidence type="ECO:0000313" key="12">
    <source>
        <dbReference type="Proteomes" id="UP001519363"/>
    </source>
</evidence>
<gene>
    <name evidence="11" type="ORF">JOF53_000484</name>
</gene>
<keyword evidence="4" id="KW-0479">Metal-binding</keyword>
<dbReference type="SUPFAM" id="SSF52141">
    <property type="entry name" value="Uracil-DNA glycosylase-like"/>
    <property type="match status" value="1"/>
</dbReference>
<dbReference type="NCBIfam" id="TIGR00758">
    <property type="entry name" value="UDG_fam4"/>
    <property type="match status" value="1"/>
</dbReference>
<name>A0ABS5A5T8_9PSEU</name>
<dbReference type="InterPro" id="IPR005122">
    <property type="entry name" value="Uracil-DNA_glycosylase-like"/>
</dbReference>